<accession>A0A9D4UL31</accession>
<comment type="caution">
    <text evidence="1">The sequence shown here is derived from an EMBL/GenBank/DDBJ whole genome shotgun (WGS) entry which is preliminary data.</text>
</comment>
<sequence>MEAQLNQSLLEPQMEAQLNQSLHILSIKRHGVSRYGDVLCSQFKNKEKLERGGRESGRP</sequence>
<protein>
    <submittedName>
        <fullName evidence="1">Uncharacterized protein</fullName>
    </submittedName>
</protein>
<dbReference type="EMBL" id="JABFUD020000014">
    <property type="protein sequence ID" value="KAI5069898.1"/>
    <property type="molecule type" value="Genomic_DNA"/>
</dbReference>
<dbReference type="Proteomes" id="UP000886520">
    <property type="component" value="Chromosome 14"/>
</dbReference>
<evidence type="ECO:0000313" key="2">
    <source>
        <dbReference type="Proteomes" id="UP000886520"/>
    </source>
</evidence>
<reference evidence="1" key="1">
    <citation type="submission" date="2021-01" db="EMBL/GenBank/DDBJ databases">
        <title>Adiantum capillus-veneris genome.</title>
        <authorList>
            <person name="Fang Y."/>
            <person name="Liao Q."/>
        </authorList>
    </citation>
    <scope>NUCLEOTIDE SEQUENCE</scope>
    <source>
        <strain evidence="1">H3</strain>
        <tissue evidence="1">Leaf</tissue>
    </source>
</reference>
<gene>
    <name evidence="1" type="ORF">GOP47_0014241</name>
</gene>
<keyword evidence="2" id="KW-1185">Reference proteome</keyword>
<evidence type="ECO:0000313" key="1">
    <source>
        <dbReference type="EMBL" id="KAI5069898.1"/>
    </source>
</evidence>
<proteinExistence type="predicted"/>
<dbReference type="AlphaFoldDB" id="A0A9D4UL31"/>
<organism evidence="1 2">
    <name type="scientific">Adiantum capillus-veneris</name>
    <name type="common">Maidenhair fern</name>
    <dbReference type="NCBI Taxonomy" id="13818"/>
    <lineage>
        <taxon>Eukaryota</taxon>
        <taxon>Viridiplantae</taxon>
        <taxon>Streptophyta</taxon>
        <taxon>Embryophyta</taxon>
        <taxon>Tracheophyta</taxon>
        <taxon>Polypodiopsida</taxon>
        <taxon>Polypodiidae</taxon>
        <taxon>Polypodiales</taxon>
        <taxon>Pteridineae</taxon>
        <taxon>Pteridaceae</taxon>
        <taxon>Vittarioideae</taxon>
        <taxon>Adiantum</taxon>
    </lineage>
</organism>
<name>A0A9D4UL31_ADICA</name>